<feature type="compositionally biased region" description="Basic and acidic residues" evidence="6">
    <location>
        <begin position="402"/>
        <end position="417"/>
    </location>
</feature>
<feature type="domain" description="DOT1" evidence="7">
    <location>
        <begin position="114"/>
        <end position="251"/>
    </location>
</feature>
<keyword evidence="3" id="KW-0156">Chromatin regulator</keyword>
<dbReference type="SUPFAM" id="SSF53335">
    <property type="entry name" value="S-adenosyl-L-methionine-dependent methyltransferases"/>
    <property type="match status" value="1"/>
</dbReference>
<organism evidence="8 9">
    <name type="scientific">Tetraparma gracilis</name>
    <dbReference type="NCBI Taxonomy" id="2962635"/>
    <lineage>
        <taxon>Eukaryota</taxon>
        <taxon>Sar</taxon>
        <taxon>Stramenopiles</taxon>
        <taxon>Ochrophyta</taxon>
        <taxon>Bolidophyceae</taxon>
        <taxon>Parmales</taxon>
        <taxon>Triparmaceae</taxon>
        <taxon>Tetraparma</taxon>
    </lineage>
</organism>
<evidence type="ECO:0000313" key="9">
    <source>
        <dbReference type="Proteomes" id="UP001165060"/>
    </source>
</evidence>
<evidence type="ECO:0000256" key="1">
    <source>
        <dbReference type="ARBA" id="ARBA00012190"/>
    </source>
</evidence>
<feature type="region of interest" description="Disordered" evidence="6">
    <location>
        <begin position="285"/>
        <end position="423"/>
    </location>
</feature>
<dbReference type="PANTHER" id="PTHR21451:SF19">
    <property type="entry name" value="ACTIVATED IN BLOCKED UNFOLDED PROTEIN RESPONSE"/>
    <property type="match status" value="1"/>
</dbReference>
<comment type="catalytic activity">
    <reaction evidence="5">
        <text>L-lysyl(79)-[histone H3] + 3 S-adenosyl-L-methionine = N(6),N(6),N(6)-trimethyl-L-lysyl(79)-[histone H3] + 3 S-adenosyl-L-homocysteine + 3 H(+)</text>
        <dbReference type="Rhea" id="RHEA:60328"/>
        <dbReference type="Rhea" id="RHEA-COMP:15549"/>
        <dbReference type="Rhea" id="RHEA-COMP:15552"/>
        <dbReference type="ChEBI" id="CHEBI:15378"/>
        <dbReference type="ChEBI" id="CHEBI:29969"/>
        <dbReference type="ChEBI" id="CHEBI:57856"/>
        <dbReference type="ChEBI" id="CHEBI:59789"/>
        <dbReference type="ChEBI" id="CHEBI:61961"/>
        <dbReference type="EC" id="2.1.1.360"/>
    </reaction>
</comment>
<evidence type="ECO:0000256" key="6">
    <source>
        <dbReference type="SAM" id="MobiDB-lite"/>
    </source>
</evidence>
<evidence type="ECO:0000256" key="4">
    <source>
        <dbReference type="ARBA" id="ARBA00029821"/>
    </source>
</evidence>
<dbReference type="EMBL" id="BRYB01001351">
    <property type="protein sequence ID" value="GMI23771.1"/>
    <property type="molecule type" value="Genomic_DNA"/>
</dbReference>
<feature type="compositionally biased region" description="Pro residues" evidence="6">
    <location>
        <begin position="348"/>
        <end position="357"/>
    </location>
</feature>
<evidence type="ECO:0000256" key="2">
    <source>
        <dbReference type="ARBA" id="ARBA00020987"/>
    </source>
</evidence>
<dbReference type="InterPro" id="IPR025789">
    <property type="entry name" value="DOT1_dom"/>
</dbReference>
<comment type="caution">
    <text evidence="8">The sequence shown here is derived from an EMBL/GenBank/DDBJ whole genome shotgun (WGS) entry which is preliminary data.</text>
</comment>
<dbReference type="Gene3D" id="3.40.50.150">
    <property type="entry name" value="Vaccinia Virus protein VP39"/>
    <property type="match status" value="1"/>
</dbReference>
<proteinExistence type="predicted"/>
<protein>
    <recommendedName>
        <fullName evidence="2">Histone-lysine N-methyltransferase, H3 lysine-79 specific</fullName>
        <ecNumber evidence="1">2.1.1.360</ecNumber>
    </recommendedName>
    <alternativeName>
        <fullName evidence="4">Histone H3-K79 methyltransferase</fullName>
    </alternativeName>
</protein>
<dbReference type="Pfam" id="PF08123">
    <property type="entry name" value="DOT1"/>
    <property type="match status" value="1"/>
</dbReference>
<evidence type="ECO:0000256" key="3">
    <source>
        <dbReference type="ARBA" id="ARBA00022853"/>
    </source>
</evidence>
<evidence type="ECO:0000259" key="7">
    <source>
        <dbReference type="Pfam" id="PF08123"/>
    </source>
</evidence>
<dbReference type="PANTHER" id="PTHR21451">
    <property type="entry name" value="HISTONE H3 METHYLTRANSFERASE"/>
    <property type="match status" value="1"/>
</dbReference>
<dbReference type="InterPro" id="IPR029063">
    <property type="entry name" value="SAM-dependent_MTases_sf"/>
</dbReference>
<gene>
    <name evidence="8" type="ORF">TeGR_g6167</name>
</gene>
<keyword evidence="9" id="KW-1185">Reference proteome</keyword>
<sequence>MGLFDKQALSDQAKLLVITDFLSRDRIITHNAHSLLKPLILDNDPLVLKLLPLIEASSASDGAEEKDAFIDGIYSLIDSVTEGMFNELFAECGLEVAKHSSKAERADKELTSERSLIYGEVEFRSFTEVLRKICTNVPAGGTFIDIGSGSGKAVMAARMTQDFSTCVGVEIMDGLAALADEIGEKYHSGFRDRLSTRISNECEFLKADFLEVDWSSASVVFANSTCFTDSLMASIADKAKSCDPGAYLVTFTKGINCDDGAFELVEKKRYNMSWGPATVFIHRRADSNGRRTEEEEEEEEEVSDSDEDVSDEEDSDIDSGFYSSSAGGLDEDVTPATSVNSSIDFGAPPSPSTPTQPPRVSTGSPQPLSPGMRRVHAEERLETVTSPKDTMLMHRKRMRGKKMQEAHEKRQQGREGGGDDNLF</sequence>
<accession>A0ABQ6MCK2</accession>
<feature type="compositionally biased region" description="Acidic residues" evidence="6">
    <location>
        <begin position="294"/>
        <end position="317"/>
    </location>
</feature>
<dbReference type="EC" id="2.1.1.360" evidence="1"/>
<dbReference type="InterPro" id="IPR030445">
    <property type="entry name" value="H3-K79_meTrfase"/>
</dbReference>
<dbReference type="Proteomes" id="UP001165060">
    <property type="component" value="Unassembled WGS sequence"/>
</dbReference>
<evidence type="ECO:0000313" key="8">
    <source>
        <dbReference type="EMBL" id="GMI23771.1"/>
    </source>
</evidence>
<name>A0ABQ6MCK2_9STRA</name>
<reference evidence="8 9" key="1">
    <citation type="journal article" date="2023" name="Commun. Biol.">
        <title>Genome analysis of Parmales, the sister group of diatoms, reveals the evolutionary specialization of diatoms from phago-mixotrophs to photoautotrophs.</title>
        <authorList>
            <person name="Ban H."/>
            <person name="Sato S."/>
            <person name="Yoshikawa S."/>
            <person name="Yamada K."/>
            <person name="Nakamura Y."/>
            <person name="Ichinomiya M."/>
            <person name="Sato N."/>
            <person name="Blanc-Mathieu R."/>
            <person name="Endo H."/>
            <person name="Kuwata A."/>
            <person name="Ogata H."/>
        </authorList>
    </citation>
    <scope>NUCLEOTIDE SEQUENCE [LARGE SCALE GENOMIC DNA]</scope>
</reference>
<evidence type="ECO:0000256" key="5">
    <source>
        <dbReference type="ARBA" id="ARBA00047770"/>
    </source>
</evidence>